<dbReference type="NCBIfam" id="TIGR01418">
    <property type="entry name" value="PEP_synth"/>
    <property type="match status" value="1"/>
</dbReference>
<dbReference type="GO" id="GO:0006094">
    <property type="term" value="P:gluconeogenesis"/>
    <property type="evidence" value="ECO:0007669"/>
    <property type="project" value="UniProtKB-UniPathway"/>
</dbReference>
<evidence type="ECO:0000256" key="3">
    <source>
        <dbReference type="ARBA" id="ARBA00004742"/>
    </source>
</evidence>
<keyword evidence="5 12" id="KW-0808">Transferase</keyword>
<dbReference type="Pfam" id="PF00391">
    <property type="entry name" value="PEP-utilizers"/>
    <property type="match status" value="1"/>
</dbReference>
<keyword evidence="9 12" id="KW-0067">ATP-binding</keyword>
<evidence type="ECO:0000256" key="1">
    <source>
        <dbReference type="ARBA" id="ARBA00001946"/>
    </source>
</evidence>
<accession>A0A0E3WWF3</accession>
<dbReference type="NCBIfam" id="NF005057">
    <property type="entry name" value="PRK06464.1"/>
    <property type="match status" value="1"/>
</dbReference>
<keyword evidence="7 12" id="KW-0547">Nucleotide-binding</keyword>
<organism evidence="16 17">
    <name type="scientific">Methanosarcina barkeri 3</name>
    <dbReference type="NCBI Taxonomy" id="1434107"/>
    <lineage>
        <taxon>Archaea</taxon>
        <taxon>Methanobacteriati</taxon>
        <taxon>Methanobacteriota</taxon>
        <taxon>Stenosarchaea group</taxon>
        <taxon>Methanomicrobia</taxon>
        <taxon>Methanosarcinales</taxon>
        <taxon>Methanosarcinaceae</taxon>
        <taxon>Methanosarcina</taxon>
    </lineage>
</organism>
<dbReference type="InterPro" id="IPR040442">
    <property type="entry name" value="Pyrv_kinase-like_dom_sf"/>
</dbReference>
<dbReference type="Gene3D" id="3.50.30.10">
    <property type="entry name" value="Phosphohistidine domain"/>
    <property type="match status" value="1"/>
</dbReference>
<protein>
    <recommendedName>
        <fullName evidence="12">Phosphoenolpyruvate synthase</fullName>
        <shortName evidence="12">PEP synthase</shortName>
        <ecNumber evidence="12">2.7.9.2</ecNumber>
    </recommendedName>
    <alternativeName>
        <fullName evidence="12">Pyruvate, water dikinase</fullName>
    </alternativeName>
</protein>
<dbReference type="PROSITE" id="PS00742">
    <property type="entry name" value="PEP_ENZYMES_2"/>
    <property type="match status" value="1"/>
</dbReference>
<dbReference type="InterPro" id="IPR023151">
    <property type="entry name" value="PEP_util_CS"/>
</dbReference>
<dbReference type="InterPro" id="IPR002192">
    <property type="entry name" value="PPDK_AMP/ATP-bd"/>
</dbReference>
<dbReference type="Gene3D" id="3.30.470.20">
    <property type="entry name" value="ATP-grasp fold, B domain"/>
    <property type="match status" value="1"/>
</dbReference>
<dbReference type="GeneID" id="24788637"/>
<dbReference type="OrthoDB" id="23397at2157"/>
<evidence type="ECO:0000256" key="7">
    <source>
        <dbReference type="ARBA" id="ARBA00022741"/>
    </source>
</evidence>
<dbReference type="EC" id="2.7.9.2" evidence="12"/>
<feature type="domain" description="Pyruvate phosphate dikinase AMP/ATP-binding" evidence="14">
    <location>
        <begin position="21"/>
        <end position="352"/>
    </location>
</feature>
<keyword evidence="6 12" id="KW-0479">Metal-binding</keyword>
<dbReference type="InterPro" id="IPR018274">
    <property type="entry name" value="PEP_util_AS"/>
</dbReference>
<evidence type="ECO:0000256" key="5">
    <source>
        <dbReference type="ARBA" id="ARBA00022679"/>
    </source>
</evidence>
<dbReference type="InterPro" id="IPR036637">
    <property type="entry name" value="Phosphohistidine_dom_sf"/>
</dbReference>
<dbReference type="PANTHER" id="PTHR43030:SF1">
    <property type="entry name" value="PHOSPHOENOLPYRUVATE SYNTHASE"/>
    <property type="match status" value="1"/>
</dbReference>
<dbReference type="PATRIC" id="fig|1434107.4.peg.1487"/>
<dbReference type="Pfam" id="PF01326">
    <property type="entry name" value="PPDK_N"/>
    <property type="match status" value="1"/>
</dbReference>
<dbReference type="HOGENOM" id="CLU_007308_6_2_2"/>
<comment type="similarity">
    <text evidence="4 12">Belongs to the PEP-utilizing enzyme family.</text>
</comment>
<evidence type="ECO:0000256" key="11">
    <source>
        <dbReference type="ARBA" id="ARBA00047700"/>
    </source>
</evidence>
<comment type="cofactor">
    <cofactor evidence="1 12">
        <name>Mg(2+)</name>
        <dbReference type="ChEBI" id="CHEBI:18420"/>
    </cofactor>
</comment>
<keyword evidence="17" id="KW-1185">Reference proteome</keyword>
<evidence type="ECO:0000256" key="10">
    <source>
        <dbReference type="ARBA" id="ARBA00022842"/>
    </source>
</evidence>
<evidence type="ECO:0000256" key="12">
    <source>
        <dbReference type="PIRNR" id="PIRNR000854"/>
    </source>
</evidence>
<dbReference type="GO" id="GO:0008986">
    <property type="term" value="F:pyruvate, water dikinase activity"/>
    <property type="evidence" value="ECO:0007669"/>
    <property type="project" value="UniProtKB-EC"/>
</dbReference>
<dbReference type="PIRSF" id="PIRSF000854">
    <property type="entry name" value="PEP_synthase"/>
    <property type="match status" value="1"/>
</dbReference>
<dbReference type="AlphaFoldDB" id="A0A0E3WWF3"/>
<keyword evidence="10 12" id="KW-0460">Magnesium</keyword>
<gene>
    <name evidence="16" type="ORF">MSBR3_1126</name>
</gene>
<evidence type="ECO:0000259" key="14">
    <source>
        <dbReference type="Pfam" id="PF01326"/>
    </source>
</evidence>
<dbReference type="InterPro" id="IPR013815">
    <property type="entry name" value="ATP_grasp_subdomain_1"/>
</dbReference>
<sequence>MSENKSKYIRWFDETSIEDVPLVGGKNASLGEMYRELTPKGVKIPNGFSVTAEAYWHVLKAGGILEKLKQTMEGLDTSDVSELAKRGKTARDLILGAGIPDDLWQEIKSGYDHLCEQYGENTDVAVRSSATAEDLPTASFAGQQESFLNIRGYPALRDACVRCIASLFTDRAISYRVINHFDHFKVALSIGIMKMVRSDMASSGVIFTLDTETGFRDVVFITGSYGLGENIVQGQVNPDEFYVFKPTFREGYKPIIEKNVGDKEIKMIYGQGGSKTLTRNVKVSEADRRRFCINDEEVLKLAWYAITIEDYYSNKNKKPMPMDIEWAKDGITGELFVVQARPETVQSQKKRDVLETYVLEKKSDILVKGRSIGDKIAAGKAHVIPNVSDLPSFKQGEILIADSTTPDWVPVMEIAAAIVTNQGGRTSHAAIVSRELGIPAVVGTGNATEVLDISKEITVSCAEGEEGIVYEGILPFHKDTLSLKDTKRPKTAIMMNLGNPDEAFNLSMIPNDGIGLARQEFIISNYIKIHPMALVHPEKVKDPKISQEIEKLTQTSDNKEEYFVDKLAQGVGTIAASFYPKDVVVRTSDFKSNEYASLLGGSYFEIKEENPMLGFRGASRYFNERYREGFALECRALKKVREVMGLKNLIIMIPFCRTVEEAQKVIAEMEKNGLKRGEDGLQVYVMCEIPNNVLQIDEFSKYFDGFSIGSNDLTQLTLGIDRDSEILTGEFDERDPGVMEIMAMAVKGAKRNGRHSGICGQAPSDYPEIAEFLVKQGIESISLNPDSVMKVTLKVLDTEKELEGKKEGEKITGIH</sequence>
<dbReference type="Pfam" id="PF02896">
    <property type="entry name" value="PEP-utilizers_C"/>
    <property type="match status" value="1"/>
</dbReference>
<dbReference type="STRING" id="1434107.MSBR3_1126"/>
<evidence type="ECO:0000256" key="8">
    <source>
        <dbReference type="ARBA" id="ARBA00022777"/>
    </source>
</evidence>
<evidence type="ECO:0000259" key="13">
    <source>
        <dbReference type="Pfam" id="PF00391"/>
    </source>
</evidence>
<dbReference type="KEGG" id="mbak:MSBR3_1126"/>
<evidence type="ECO:0000313" key="16">
    <source>
        <dbReference type="EMBL" id="AKB81704.1"/>
    </source>
</evidence>
<reference evidence="16" key="1">
    <citation type="submission" date="2014-07" db="EMBL/GenBank/DDBJ databases">
        <title>Methanogenic archaea and the global carbon cycle.</title>
        <authorList>
            <person name="Henriksen J.R."/>
            <person name="Luke J."/>
            <person name="Reinhart S."/>
            <person name="Benedict M.N."/>
            <person name="Youngblut N.D."/>
            <person name="Metcalf M.E."/>
            <person name="Whitaker R.J."/>
            <person name="Metcalf W.W."/>
        </authorList>
    </citation>
    <scope>NUCLEOTIDE SEQUENCE [LARGE SCALE GENOMIC DNA]</scope>
    <source>
        <strain evidence="16">3</strain>
    </source>
</reference>
<evidence type="ECO:0000259" key="15">
    <source>
        <dbReference type="Pfam" id="PF02896"/>
    </source>
</evidence>
<evidence type="ECO:0000256" key="9">
    <source>
        <dbReference type="ARBA" id="ARBA00022840"/>
    </source>
</evidence>
<feature type="domain" description="PEP-utilising enzyme C-terminal" evidence="15">
    <location>
        <begin position="489"/>
        <end position="795"/>
    </location>
</feature>
<comment type="catalytic activity">
    <reaction evidence="11 12">
        <text>pyruvate + ATP + H2O = phosphoenolpyruvate + AMP + phosphate + 2 H(+)</text>
        <dbReference type="Rhea" id="RHEA:11364"/>
        <dbReference type="ChEBI" id="CHEBI:15361"/>
        <dbReference type="ChEBI" id="CHEBI:15377"/>
        <dbReference type="ChEBI" id="CHEBI:15378"/>
        <dbReference type="ChEBI" id="CHEBI:30616"/>
        <dbReference type="ChEBI" id="CHEBI:43474"/>
        <dbReference type="ChEBI" id="CHEBI:58702"/>
        <dbReference type="ChEBI" id="CHEBI:456215"/>
        <dbReference type="EC" id="2.7.9.2"/>
    </reaction>
</comment>
<dbReference type="InterPro" id="IPR008279">
    <property type="entry name" value="PEP-util_enz_mobile_dom"/>
</dbReference>
<dbReference type="InterPro" id="IPR000121">
    <property type="entry name" value="PEP_util_C"/>
</dbReference>
<dbReference type="InterPro" id="IPR006319">
    <property type="entry name" value="PEP_synth"/>
</dbReference>
<dbReference type="Gene3D" id="3.30.1490.20">
    <property type="entry name" value="ATP-grasp fold, A domain"/>
    <property type="match status" value="1"/>
</dbReference>
<dbReference type="PANTHER" id="PTHR43030">
    <property type="entry name" value="PHOSPHOENOLPYRUVATE SYNTHASE"/>
    <property type="match status" value="1"/>
</dbReference>
<comment type="pathway">
    <text evidence="3 12">Carbohydrate biosynthesis; gluconeogenesis.</text>
</comment>
<evidence type="ECO:0000313" key="17">
    <source>
        <dbReference type="Proteomes" id="UP000033066"/>
    </source>
</evidence>
<dbReference type="FunFam" id="3.30.470.20:FF:000017">
    <property type="entry name" value="Phosphoenolpyruvate synthase"/>
    <property type="match status" value="1"/>
</dbReference>
<evidence type="ECO:0000256" key="4">
    <source>
        <dbReference type="ARBA" id="ARBA00007837"/>
    </source>
</evidence>
<dbReference type="UniPathway" id="UPA00138"/>
<comment type="function">
    <text evidence="2 12">Catalyzes the phosphorylation of pyruvate to phosphoenolpyruvate.</text>
</comment>
<dbReference type="RefSeq" id="WP_048107151.1">
    <property type="nucleotide sequence ID" value="NZ_CP009517.1"/>
</dbReference>
<evidence type="ECO:0000256" key="2">
    <source>
        <dbReference type="ARBA" id="ARBA00002988"/>
    </source>
</evidence>
<dbReference type="SUPFAM" id="SSF51621">
    <property type="entry name" value="Phosphoenolpyruvate/pyruvate domain"/>
    <property type="match status" value="1"/>
</dbReference>
<proteinExistence type="inferred from homology"/>
<keyword evidence="8 12" id="KW-0418">Kinase</keyword>
<dbReference type="Gene3D" id="3.20.20.60">
    <property type="entry name" value="Phosphoenolpyruvate-binding domains"/>
    <property type="match status" value="1"/>
</dbReference>
<dbReference type="SUPFAM" id="SSF56059">
    <property type="entry name" value="Glutathione synthetase ATP-binding domain-like"/>
    <property type="match status" value="1"/>
</dbReference>
<dbReference type="InterPro" id="IPR015813">
    <property type="entry name" value="Pyrv/PenolPyrv_kinase-like_dom"/>
</dbReference>
<name>A0A0E3WWF3_METBA</name>
<dbReference type="SUPFAM" id="SSF52009">
    <property type="entry name" value="Phosphohistidine domain"/>
    <property type="match status" value="1"/>
</dbReference>
<dbReference type="FunFam" id="3.30.1490.20:FF:000010">
    <property type="entry name" value="Phosphoenolpyruvate synthase"/>
    <property type="match status" value="1"/>
</dbReference>
<dbReference type="Proteomes" id="UP000033066">
    <property type="component" value="Chromosome"/>
</dbReference>
<dbReference type="GO" id="GO:0046872">
    <property type="term" value="F:metal ion binding"/>
    <property type="evidence" value="ECO:0007669"/>
    <property type="project" value="UniProtKB-KW"/>
</dbReference>
<dbReference type="GO" id="GO:0005524">
    <property type="term" value="F:ATP binding"/>
    <property type="evidence" value="ECO:0007669"/>
    <property type="project" value="UniProtKB-KW"/>
</dbReference>
<dbReference type="EMBL" id="CP009517">
    <property type="protein sequence ID" value="AKB81704.1"/>
    <property type="molecule type" value="Genomic_DNA"/>
</dbReference>
<feature type="domain" description="PEP-utilising enzyme mobile" evidence="13">
    <location>
        <begin position="393"/>
        <end position="464"/>
    </location>
</feature>
<evidence type="ECO:0000256" key="6">
    <source>
        <dbReference type="ARBA" id="ARBA00022723"/>
    </source>
</evidence>
<dbReference type="PROSITE" id="PS00370">
    <property type="entry name" value="PEP_ENZYMES_PHOS_SITE"/>
    <property type="match status" value="1"/>
</dbReference>